<sequence length="88" mass="9794">MNPRIFYPAAALIALLMIALSFVWPQGLGQRSPAPFGHAIEIPDYYRMVKERDARRKKQAEERAQRDKLNAVHQAAQASASAFASDAP</sequence>
<feature type="region of interest" description="Disordered" evidence="1">
    <location>
        <begin position="53"/>
        <end position="88"/>
    </location>
</feature>
<accession>A0A1G4QJS5</accession>
<proteinExistence type="predicted"/>
<feature type="compositionally biased region" description="Low complexity" evidence="1">
    <location>
        <begin position="75"/>
        <end position="88"/>
    </location>
</feature>
<protein>
    <submittedName>
        <fullName evidence="2">Uncharacterized protein</fullName>
    </submittedName>
</protein>
<dbReference type="Proteomes" id="UP000199150">
    <property type="component" value="Unassembled WGS sequence"/>
</dbReference>
<evidence type="ECO:0000313" key="3">
    <source>
        <dbReference type="Proteomes" id="UP000199150"/>
    </source>
</evidence>
<dbReference type="STRING" id="260084.SAMN02927928_1308"/>
<dbReference type="RefSeq" id="WP_090645109.1">
    <property type="nucleotide sequence ID" value="NZ_CBCRYE010000001.1"/>
</dbReference>
<evidence type="ECO:0000313" key="2">
    <source>
        <dbReference type="EMBL" id="SCW44886.1"/>
    </source>
</evidence>
<dbReference type="AlphaFoldDB" id="A0A1G4QJS5"/>
<keyword evidence="3" id="KW-1185">Reference proteome</keyword>
<dbReference type="OrthoDB" id="7173997at2"/>
<gene>
    <name evidence="2" type="ORF">SAMN02927928_1308</name>
</gene>
<evidence type="ECO:0000256" key="1">
    <source>
        <dbReference type="SAM" id="MobiDB-lite"/>
    </source>
</evidence>
<name>A0A1G4QJS5_9CAUL</name>
<organism evidence="2 3">
    <name type="scientific">Asticcacaulis taihuensis</name>
    <dbReference type="NCBI Taxonomy" id="260084"/>
    <lineage>
        <taxon>Bacteria</taxon>
        <taxon>Pseudomonadati</taxon>
        <taxon>Pseudomonadota</taxon>
        <taxon>Alphaproteobacteria</taxon>
        <taxon>Caulobacterales</taxon>
        <taxon>Caulobacteraceae</taxon>
        <taxon>Asticcacaulis</taxon>
    </lineage>
</organism>
<feature type="compositionally biased region" description="Basic and acidic residues" evidence="1">
    <location>
        <begin position="53"/>
        <end position="70"/>
    </location>
</feature>
<reference evidence="3" key="1">
    <citation type="submission" date="2016-10" db="EMBL/GenBank/DDBJ databases">
        <authorList>
            <person name="Varghese N."/>
            <person name="Submissions S."/>
        </authorList>
    </citation>
    <scope>NUCLEOTIDE SEQUENCE [LARGE SCALE GENOMIC DNA]</scope>
    <source>
        <strain evidence="3">CGMCC 1.3431</strain>
    </source>
</reference>
<dbReference type="EMBL" id="FMTS01000001">
    <property type="protein sequence ID" value="SCW44886.1"/>
    <property type="molecule type" value="Genomic_DNA"/>
</dbReference>